<evidence type="ECO:0000256" key="2">
    <source>
        <dbReference type="ARBA" id="ARBA00023125"/>
    </source>
</evidence>
<dbReference type="Proteomes" id="UP001595190">
    <property type="component" value="Unassembled WGS sequence"/>
</dbReference>
<keyword evidence="1" id="KW-0805">Transcription regulation</keyword>
<dbReference type="InterPro" id="IPR009057">
    <property type="entry name" value="Homeodomain-like_sf"/>
</dbReference>
<dbReference type="Pfam" id="PF02311">
    <property type="entry name" value="AraC_binding"/>
    <property type="match status" value="1"/>
</dbReference>
<dbReference type="PANTHER" id="PTHR46796:SF2">
    <property type="entry name" value="TRANSCRIPTIONAL REGULATORY PROTEIN"/>
    <property type="match status" value="1"/>
</dbReference>
<dbReference type="SUPFAM" id="SSF46689">
    <property type="entry name" value="Homeodomain-like"/>
    <property type="match status" value="2"/>
</dbReference>
<dbReference type="PANTHER" id="PTHR46796">
    <property type="entry name" value="HTH-TYPE TRANSCRIPTIONAL ACTIVATOR RHAS-RELATED"/>
    <property type="match status" value="1"/>
</dbReference>
<protein>
    <submittedName>
        <fullName evidence="6">AraC family transcriptional regulator</fullName>
    </submittedName>
</protein>
<accession>A0ABV6ZNQ3</accession>
<dbReference type="Pfam" id="PF12833">
    <property type="entry name" value="HTH_18"/>
    <property type="match status" value="1"/>
</dbReference>
<proteinExistence type="predicted"/>
<dbReference type="PROSITE" id="PS01124">
    <property type="entry name" value="HTH_ARAC_FAMILY_2"/>
    <property type="match status" value="1"/>
</dbReference>
<evidence type="ECO:0000259" key="5">
    <source>
        <dbReference type="PROSITE" id="PS01124"/>
    </source>
</evidence>
<dbReference type="InterPro" id="IPR050204">
    <property type="entry name" value="AraC_XylS_family_regulators"/>
</dbReference>
<reference evidence="6 7" key="1">
    <citation type="submission" date="2024-09" db="EMBL/GenBank/DDBJ databases">
        <title>Description of Labrys sedimenti sp. nov., isolated from a diclofenac-degrading enrichment culture, and genome-based reclassification of Labrys portucalensis as a later heterotypic synonym of Labrys neptuniae.</title>
        <authorList>
            <person name="Tancsics A."/>
            <person name="Csepanyi A."/>
        </authorList>
    </citation>
    <scope>NUCLEOTIDE SEQUENCE [LARGE SCALE GENOMIC DNA]</scope>
    <source>
        <strain evidence="6 7">LMG 23412</strain>
    </source>
</reference>
<feature type="region of interest" description="Disordered" evidence="4">
    <location>
        <begin position="43"/>
        <end position="74"/>
    </location>
</feature>
<organism evidence="6 7">
    <name type="scientific">Labrys neptuniae</name>
    <dbReference type="NCBI Taxonomy" id="376174"/>
    <lineage>
        <taxon>Bacteria</taxon>
        <taxon>Pseudomonadati</taxon>
        <taxon>Pseudomonadota</taxon>
        <taxon>Alphaproteobacteria</taxon>
        <taxon>Hyphomicrobiales</taxon>
        <taxon>Xanthobacteraceae</taxon>
        <taxon>Labrys</taxon>
    </lineage>
</organism>
<dbReference type="Gene3D" id="1.10.10.60">
    <property type="entry name" value="Homeodomain-like"/>
    <property type="match status" value="1"/>
</dbReference>
<dbReference type="InterPro" id="IPR037923">
    <property type="entry name" value="HTH-like"/>
</dbReference>
<gene>
    <name evidence="6" type="ORF">ACETRX_29435</name>
</gene>
<feature type="domain" description="HTH araC/xylS-type" evidence="5">
    <location>
        <begin position="165"/>
        <end position="266"/>
    </location>
</feature>
<evidence type="ECO:0000256" key="3">
    <source>
        <dbReference type="ARBA" id="ARBA00023163"/>
    </source>
</evidence>
<dbReference type="RefSeq" id="WP_394314624.1">
    <property type="nucleotide sequence ID" value="NZ_JBHGPK010000023.1"/>
</dbReference>
<comment type="caution">
    <text evidence="6">The sequence shown here is derived from an EMBL/GenBank/DDBJ whole genome shotgun (WGS) entry which is preliminary data.</text>
</comment>
<dbReference type="InterPro" id="IPR018060">
    <property type="entry name" value="HTH_AraC"/>
</dbReference>
<evidence type="ECO:0000313" key="7">
    <source>
        <dbReference type="Proteomes" id="UP001595190"/>
    </source>
</evidence>
<sequence length="269" mass="28679">MGRRGQFVAWRGRLPGMDAVMAESSHHFPRHMHDQYGIGLIDRGSQKSASGRGPVEAGAGDVITVNPGEVHDGSPIGDHGRAWRMLYFDPALMREAIGDIREGGSATFEIAEPVVRDSRVAGLFASLFQSLTGDATDVDGLRREEALLMLLAHIPGAAAERSAILPAIGLAREHIDSDPIAPVSLSDLAGMTGLSRFQVVRGFARATGMTAYAYVMQRRLQLSRRHIAGGMALAEAAAVGGFADQSHMTRLFVRSYGISPGAYAAARVS</sequence>
<keyword evidence="2" id="KW-0238">DNA-binding</keyword>
<dbReference type="SUPFAM" id="SSF51215">
    <property type="entry name" value="Regulatory protein AraC"/>
    <property type="match status" value="1"/>
</dbReference>
<evidence type="ECO:0000313" key="6">
    <source>
        <dbReference type="EMBL" id="MFC2253788.1"/>
    </source>
</evidence>
<evidence type="ECO:0000256" key="1">
    <source>
        <dbReference type="ARBA" id="ARBA00023015"/>
    </source>
</evidence>
<evidence type="ECO:0000256" key="4">
    <source>
        <dbReference type="SAM" id="MobiDB-lite"/>
    </source>
</evidence>
<dbReference type="EMBL" id="JBHGPK010000023">
    <property type="protein sequence ID" value="MFC2253788.1"/>
    <property type="molecule type" value="Genomic_DNA"/>
</dbReference>
<keyword evidence="3" id="KW-0804">Transcription</keyword>
<dbReference type="SMART" id="SM00342">
    <property type="entry name" value="HTH_ARAC"/>
    <property type="match status" value="1"/>
</dbReference>
<dbReference type="InterPro" id="IPR003313">
    <property type="entry name" value="AraC-bd"/>
</dbReference>
<name>A0ABV6ZNQ3_9HYPH</name>